<dbReference type="Gene3D" id="3.30.1180.10">
    <property type="match status" value="1"/>
</dbReference>
<dbReference type="PROSITE" id="PS51482">
    <property type="entry name" value="DEGV"/>
    <property type="match status" value="1"/>
</dbReference>
<accession>A0ABR7KH30</accession>
<gene>
    <name evidence="2" type="ORF">H8911_04590</name>
</gene>
<dbReference type="PANTHER" id="PTHR33434">
    <property type="entry name" value="DEGV DOMAIN-CONTAINING PROTEIN DR_1986-RELATED"/>
    <property type="match status" value="1"/>
</dbReference>
<name>A0ABR7KH30_9FIRM</name>
<protein>
    <submittedName>
        <fullName evidence="2">DegV family protein</fullName>
    </submittedName>
</protein>
<dbReference type="Proteomes" id="UP000649075">
    <property type="component" value="Unassembled WGS sequence"/>
</dbReference>
<dbReference type="NCBIfam" id="TIGR00762">
    <property type="entry name" value="DegV"/>
    <property type="match status" value="1"/>
</dbReference>
<dbReference type="EMBL" id="JACRWH010000012">
    <property type="protein sequence ID" value="MBC6012030.1"/>
    <property type="molecule type" value="Genomic_DNA"/>
</dbReference>
<reference evidence="2 3" key="1">
    <citation type="submission" date="2020-08" db="EMBL/GenBank/DDBJ databases">
        <authorList>
            <person name="Liu C."/>
            <person name="Sun Q."/>
        </authorList>
    </citation>
    <scope>NUCLEOTIDE SEQUENCE [LARGE SCALE GENOMIC DNA]</scope>
    <source>
        <strain evidence="2 3">L34</strain>
    </source>
</reference>
<proteinExistence type="predicted"/>
<keyword evidence="1" id="KW-0446">Lipid-binding</keyword>
<dbReference type="InterPro" id="IPR003797">
    <property type="entry name" value="DegV"/>
</dbReference>
<dbReference type="InterPro" id="IPR043168">
    <property type="entry name" value="DegV_C"/>
</dbReference>
<dbReference type="PANTHER" id="PTHR33434:SF2">
    <property type="entry name" value="FATTY ACID-BINDING PROTEIN TM_1468"/>
    <property type="match status" value="1"/>
</dbReference>
<keyword evidence="3" id="KW-1185">Reference proteome</keyword>
<dbReference type="RefSeq" id="WP_186998842.1">
    <property type="nucleotide sequence ID" value="NZ_JACRWH010000012.1"/>
</dbReference>
<evidence type="ECO:0000313" key="3">
    <source>
        <dbReference type="Proteomes" id="UP000649075"/>
    </source>
</evidence>
<sequence length="285" mass="31821">MKIAFVTDTGTGQHPDYWKEKGIYCLPLQITCDEESKDEYTEITYSEVIKKLHEKKVLRTSLPSLGKIEDCFKELKNEGYDTIFAVPICRGLSGTLDSMEMIANQLEMKFVGVDCYCTAVEQGCMIETAKKMYEANIPIDEIIKKLQNIADSCETVLLCDDLDHMKRGGRLTPMAAALGGLLKIKPILHIGKSTNGKVDVLDKVRTMTRAQDRVIKHLKELNVDSNYTFIVAHVDALEAAKEYAQKIENQIEGAKVKVINLVSAVGIHTGLGCLALQVFNEMKEQ</sequence>
<organism evidence="2 3">
    <name type="scientific">Holdemanella hominis</name>
    <dbReference type="NCBI Taxonomy" id="2764327"/>
    <lineage>
        <taxon>Bacteria</taxon>
        <taxon>Bacillati</taxon>
        <taxon>Bacillota</taxon>
        <taxon>Erysipelotrichia</taxon>
        <taxon>Erysipelotrichales</taxon>
        <taxon>Erysipelotrichaceae</taxon>
        <taxon>Holdemanella</taxon>
    </lineage>
</organism>
<comment type="caution">
    <text evidence="2">The sequence shown here is derived from an EMBL/GenBank/DDBJ whole genome shotgun (WGS) entry which is preliminary data.</text>
</comment>
<dbReference type="SUPFAM" id="SSF82549">
    <property type="entry name" value="DAK1/DegV-like"/>
    <property type="match status" value="1"/>
</dbReference>
<evidence type="ECO:0000313" key="2">
    <source>
        <dbReference type="EMBL" id="MBC6012030.1"/>
    </source>
</evidence>
<dbReference type="Gene3D" id="3.40.50.10170">
    <property type="match status" value="1"/>
</dbReference>
<evidence type="ECO:0000256" key="1">
    <source>
        <dbReference type="ARBA" id="ARBA00023121"/>
    </source>
</evidence>
<dbReference type="Pfam" id="PF02645">
    <property type="entry name" value="DegV"/>
    <property type="match status" value="1"/>
</dbReference>
<dbReference type="InterPro" id="IPR050270">
    <property type="entry name" value="DegV_domain_contain"/>
</dbReference>